<dbReference type="AlphaFoldDB" id="A0A5E4ALC4"/>
<dbReference type="Proteomes" id="UP000335636">
    <property type="component" value="Unassembled WGS sequence"/>
</dbReference>
<gene>
    <name evidence="4" type="ORF">GHT09_007817</name>
    <name evidence="5" type="ORF">MONAX_5E036752</name>
</gene>
<feature type="compositionally biased region" description="Polar residues" evidence="3">
    <location>
        <begin position="194"/>
        <end position="203"/>
    </location>
</feature>
<dbReference type="Proteomes" id="UP000662637">
    <property type="component" value="Unassembled WGS sequence"/>
</dbReference>
<keyword evidence="2" id="KW-0677">Repeat</keyword>
<dbReference type="EMBL" id="CABDUW010000097">
    <property type="protein sequence ID" value="VTJ58217.1"/>
    <property type="molecule type" value="Genomic_DNA"/>
</dbReference>
<reference evidence="4" key="2">
    <citation type="submission" date="2020-08" db="EMBL/GenBank/DDBJ databases">
        <authorList>
            <person name="Shumante A."/>
            <person name="Zimin A.V."/>
            <person name="Puiu D."/>
            <person name="Salzberg S.L."/>
        </authorList>
    </citation>
    <scope>NUCLEOTIDE SEQUENCE</scope>
    <source>
        <strain evidence="4">WC2-LM</strain>
        <tissue evidence="4">Liver</tissue>
    </source>
</reference>
<evidence type="ECO:0000256" key="3">
    <source>
        <dbReference type="SAM" id="MobiDB-lite"/>
    </source>
</evidence>
<proteinExistence type="predicted"/>
<sequence length="321" mass="34455">MRPRDRKNRGFPLSRNWKTALTVTEQPNGPIGCLERAVGVLKQPMAELCWSFLSASYARPESAPREAARRRQAVETLLRRQAQGSGTRRWGAGACSPRTSRVRAGGAVCRAAHRLGPRGGEAAGRVWAPGAGGPELGWGCGGGGGGPSGQGRGRAWRTRTPRRRRRRPPRALGRPAGSALPPGTLGDSDCASVPQMTGSNEFKLNQPPEDGISSVKFSPNTSQFLLVSSWDTSVRLYDVPANSMRLKYQHTGAVLDCAFYVGARPLPPPPALCRAGKCPVSSAPFPVSGRSLWEFFGPLVGVRQHLLEPDTLFLVGNVQMS</sequence>
<keyword evidence="1" id="KW-0853">WD repeat</keyword>
<organism evidence="5 6">
    <name type="scientific">Marmota monax</name>
    <name type="common">Woodchuck</name>
    <dbReference type="NCBI Taxonomy" id="9995"/>
    <lineage>
        <taxon>Eukaryota</taxon>
        <taxon>Metazoa</taxon>
        <taxon>Chordata</taxon>
        <taxon>Craniata</taxon>
        <taxon>Vertebrata</taxon>
        <taxon>Euteleostomi</taxon>
        <taxon>Mammalia</taxon>
        <taxon>Eutheria</taxon>
        <taxon>Euarchontoglires</taxon>
        <taxon>Glires</taxon>
        <taxon>Rodentia</taxon>
        <taxon>Sciuromorpha</taxon>
        <taxon>Sciuridae</taxon>
        <taxon>Xerinae</taxon>
        <taxon>Marmotini</taxon>
        <taxon>Marmota</taxon>
    </lineage>
</organism>
<feature type="region of interest" description="Disordered" evidence="3">
    <location>
        <begin position="135"/>
        <end position="215"/>
    </location>
</feature>
<name>A0A5E4ALC4_MARMO</name>
<accession>A0A5E4ALC4</accession>
<feature type="compositionally biased region" description="Gly residues" evidence="3">
    <location>
        <begin position="135"/>
        <end position="152"/>
    </location>
</feature>
<keyword evidence="6" id="KW-1185">Reference proteome</keyword>
<dbReference type="InterPro" id="IPR001680">
    <property type="entry name" value="WD40_rpt"/>
</dbReference>
<evidence type="ECO:0000256" key="2">
    <source>
        <dbReference type="ARBA" id="ARBA00022737"/>
    </source>
</evidence>
<dbReference type="PANTHER" id="PTHR10971">
    <property type="entry name" value="MRNA EXPORT FACTOR AND BUB3"/>
    <property type="match status" value="1"/>
</dbReference>
<evidence type="ECO:0000256" key="1">
    <source>
        <dbReference type="ARBA" id="ARBA00022574"/>
    </source>
</evidence>
<feature type="compositionally biased region" description="Basic residues" evidence="3">
    <location>
        <begin position="154"/>
        <end position="169"/>
    </location>
</feature>
<reference evidence="5 6" key="1">
    <citation type="submission" date="2019-04" db="EMBL/GenBank/DDBJ databases">
        <authorList>
            <person name="Alioto T."/>
            <person name="Alioto T."/>
        </authorList>
    </citation>
    <scope>NUCLEOTIDE SEQUENCE [LARGE SCALE GENOMIC DNA]</scope>
</reference>
<dbReference type="InterPro" id="IPR036322">
    <property type="entry name" value="WD40_repeat_dom_sf"/>
</dbReference>
<evidence type="ECO:0000313" key="6">
    <source>
        <dbReference type="Proteomes" id="UP000335636"/>
    </source>
</evidence>
<dbReference type="InterPro" id="IPR015943">
    <property type="entry name" value="WD40/YVTN_repeat-like_dom_sf"/>
</dbReference>
<dbReference type="SMART" id="SM00320">
    <property type="entry name" value="WD40"/>
    <property type="match status" value="1"/>
</dbReference>
<dbReference type="Gene3D" id="2.130.10.10">
    <property type="entry name" value="YVTN repeat-like/Quinoprotein amine dehydrogenase"/>
    <property type="match status" value="1"/>
</dbReference>
<evidence type="ECO:0000313" key="5">
    <source>
        <dbReference type="EMBL" id="VTJ58217.1"/>
    </source>
</evidence>
<feature type="compositionally biased region" description="Low complexity" evidence="3">
    <location>
        <begin position="170"/>
        <end position="179"/>
    </location>
</feature>
<evidence type="ECO:0000313" key="4">
    <source>
        <dbReference type="EMBL" id="KAF7480974.1"/>
    </source>
</evidence>
<dbReference type="SUPFAM" id="SSF50978">
    <property type="entry name" value="WD40 repeat-like"/>
    <property type="match status" value="1"/>
</dbReference>
<protein>
    <submittedName>
        <fullName evidence="5">Uncharacterized protein</fullName>
    </submittedName>
</protein>
<dbReference type="EMBL" id="WJEC01000792">
    <property type="protein sequence ID" value="KAF7480974.1"/>
    <property type="molecule type" value="Genomic_DNA"/>
</dbReference>